<reference evidence="1" key="1">
    <citation type="journal article" date="2021" name="PeerJ">
        <title>Extensive microbial diversity within the chicken gut microbiome revealed by metagenomics and culture.</title>
        <authorList>
            <person name="Gilroy R."/>
            <person name="Ravi A."/>
            <person name="Getino M."/>
            <person name="Pursley I."/>
            <person name="Horton D.L."/>
            <person name="Alikhan N.F."/>
            <person name="Baker D."/>
            <person name="Gharbi K."/>
            <person name="Hall N."/>
            <person name="Watson M."/>
            <person name="Adriaenssens E.M."/>
            <person name="Foster-Nyarko E."/>
            <person name="Jarju S."/>
            <person name="Secka A."/>
            <person name="Antonio M."/>
            <person name="Oren A."/>
            <person name="Chaudhuri R.R."/>
            <person name="La Ragione R."/>
            <person name="Hildebrand F."/>
            <person name="Pallen M.J."/>
        </authorList>
    </citation>
    <scope>NUCLEOTIDE SEQUENCE</scope>
    <source>
        <strain evidence="1">ChiGjej4B4-7305</strain>
    </source>
</reference>
<dbReference type="AlphaFoldDB" id="A0A9D2EG42"/>
<proteinExistence type="predicted"/>
<sequence>MSLSPVCEFVDRNARQLHIRVHLRGSDEGPQNRFQLRFRPRWGAPPVVVETVVGVRVDSVGRRSRSALDFTVRSEELAAGAYQLELARVGDRTWIPVGTSPGLLAGARRVPWGERQLQVLPGARRSQVWLRISSWTPPAQLGWRIRDWTRELAFAAHGRRFTWVRPLRVLTRPLVPRGQIWLIGERPETARDNGFALFAHLRRHRPGAPVYYVIAKDSSMAGEVARLGHVVWHSSLRHRILMLHAHVLANAYSIKHMLPSRWRPGAYMNQFAWRVGARRVYLKHGVHLSPDAVKRASSGYDLVVTVGPQETEALAATSGYSSAQLCQTGLARYDNLVRAGHSRTVLFMPTWRRYLVPRLFGGEDAALVPYAGSAYQEFVHGLLDSDDLAAVLERHDLRLAVVPHYNLTGLLRPEHLASERISLLDGASADIPGLLRSCAMLLTDYSSVQFDVAYLGAPVLYAQFDREEYAAGHGGTSWFDTGTDGFGPTETTVAGVVARLEHYAGNGFVREHRYDERVERVFTHEDHSNCARIVQAIDSLP</sequence>
<protein>
    <submittedName>
        <fullName evidence="1">CDP-glycerol glycerophosphotransferase family protein</fullName>
    </submittedName>
</protein>
<dbReference type="EMBL" id="DXBY01000222">
    <property type="protein sequence ID" value="HIZ36690.1"/>
    <property type="molecule type" value="Genomic_DNA"/>
</dbReference>
<dbReference type="InterPro" id="IPR043148">
    <property type="entry name" value="TagF_C"/>
</dbReference>
<gene>
    <name evidence="1" type="ORF">H9815_13005</name>
</gene>
<dbReference type="Pfam" id="PF04464">
    <property type="entry name" value="Glyphos_transf"/>
    <property type="match status" value="1"/>
</dbReference>
<evidence type="ECO:0000313" key="1">
    <source>
        <dbReference type="EMBL" id="HIZ36690.1"/>
    </source>
</evidence>
<dbReference type="Gene3D" id="3.40.50.12580">
    <property type="match status" value="1"/>
</dbReference>
<comment type="caution">
    <text evidence="1">The sequence shown here is derived from an EMBL/GenBank/DDBJ whole genome shotgun (WGS) entry which is preliminary data.</text>
</comment>
<dbReference type="Proteomes" id="UP000824037">
    <property type="component" value="Unassembled WGS sequence"/>
</dbReference>
<dbReference type="InterPro" id="IPR007554">
    <property type="entry name" value="Glycerophosphate_synth"/>
</dbReference>
<name>A0A9D2EG42_9MICO</name>
<organism evidence="1 2">
    <name type="scientific">Candidatus Ruania gallistercoris</name>
    <dbReference type="NCBI Taxonomy" id="2838746"/>
    <lineage>
        <taxon>Bacteria</taxon>
        <taxon>Bacillati</taxon>
        <taxon>Actinomycetota</taxon>
        <taxon>Actinomycetes</taxon>
        <taxon>Micrococcales</taxon>
        <taxon>Ruaniaceae</taxon>
        <taxon>Ruania</taxon>
    </lineage>
</organism>
<dbReference type="SUPFAM" id="SSF53756">
    <property type="entry name" value="UDP-Glycosyltransferase/glycogen phosphorylase"/>
    <property type="match status" value="1"/>
</dbReference>
<evidence type="ECO:0000313" key="2">
    <source>
        <dbReference type="Proteomes" id="UP000824037"/>
    </source>
</evidence>
<reference evidence="1" key="2">
    <citation type="submission" date="2021-04" db="EMBL/GenBank/DDBJ databases">
        <authorList>
            <person name="Gilroy R."/>
        </authorList>
    </citation>
    <scope>NUCLEOTIDE SEQUENCE</scope>
    <source>
        <strain evidence="1">ChiGjej4B4-7305</strain>
    </source>
</reference>
<dbReference type="GO" id="GO:0016020">
    <property type="term" value="C:membrane"/>
    <property type="evidence" value="ECO:0007669"/>
    <property type="project" value="InterPro"/>
</dbReference>
<accession>A0A9D2EG42</accession>
<dbReference type="GO" id="GO:0047355">
    <property type="term" value="F:CDP-glycerol glycerophosphotransferase activity"/>
    <property type="evidence" value="ECO:0007669"/>
    <property type="project" value="InterPro"/>
</dbReference>